<feature type="transmembrane region" description="Helical" evidence="1">
    <location>
        <begin position="179"/>
        <end position="199"/>
    </location>
</feature>
<evidence type="ECO:0000313" key="5">
    <source>
        <dbReference type="Proteomes" id="UP000463224"/>
    </source>
</evidence>
<gene>
    <name evidence="4" type="ORF">GN330_22370</name>
</gene>
<evidence type="ECO:0000259" key="2">
    <source>
        <dbReference type="PROSITE" id="PS50883"/>
    </source>
</evidence>
<dbReference type="EMBL" id="WPHG01000009">
    <property type="protein sequence ID" value="MVB00003.1"/>
    <property type="molecule type" value="Genomic_DNA"/>
</dbReference>
<feature type="transmembrane region" description="Helical" evidence="1">
    <location>
        <begin position="63"/>
        <end position="82"/>
    </location>
</feature>
<organism evidence="4 5">
    <name type="scientific">Nitratireductor arenosus</name>
    <dbReference type="NCBI Taxonomy" id="2682096"/>
    <lineage>
        <taxon>Bacteria</taxon>
        <taxon>Pseudomonadati</taxon>
        <taxon>Pseudomonadota</taxon>
        <taxon>Alphaproteobacteria</taxon>
        <taxon>Hyphomicrobiales</taxon>
        <taxon>Phyllobacteriaceae</taxon>
        <taxon>Nitratireductor</taxon>
    </lineage>
</organism>
<feature type="transmembrane region" description="Helical" evidence="1">
    <location>
        <begin position="154"/>
        <end position="173"/>
    </location>
</feature>
<evidence type="ECO:0000259" key="3">
    <source>
        <dbReference type="PROSITE" id="PS50887"/>
    </source>
</evidence>
<keyword evidence="1" id="KW-1133">Transmembrane helix</keyword>
<dbReference type="InterPro" id="IPR050706">
    <property type="entry name" value="Cyclic-di-GMP_PDE-like"/>
</dbReference>
<dbReference type="SUPFAM" id="SSF55073">
    <property type="entry name" value="Nucleotide cyclase"/>
    <property type="match status" value="1"/>
</dbReference>
<dbReference type="InterPro" id="IPR035919">
    <property type="entry name" value="EAL_sf"/>
</dbReference>
<feature type="domain" description="GGDEF" evidence="3">
    <location>
        <begin position="250"/>
        <end position="376"/>
    </location>
</feature>
<dbReference type="PROSITE" id="PS50883">
    <property type="entry name" value="EAL"/>
    <property type="match status" value="1"/>
</dbReference>
<dbReference type="InterPro" id="IPR029787">
    <property type="entry name" value="Nucleotide_cyclase"/>
</dbReference>
<evidence type="ECO:0000256" key="1">
    <source>
        <dbReference type="SAM" id="Phobius"/>
    </source>
</evidence>
<dbReference type="InterPro" id="IPR001633">
    <property type="entry name" value="EAL_dom"/>
</dbReference>
<feature type="transmembrane region" description="Helical" evidence="1">
    <location>
        <begin position="36"/>
        <end position="57"/>
    </location>
</feature>
<dbReference type="CDD" id="cd01948">
    <property type="entry name" value="EAL"/>
    <property type="match status" value="1"/>
</dbReference>
<dbReference type="GO" id="GO:0071111">
    <property type="term" value="F:cyclic-guanylate-specific phosphodiesterase activity"/>
    <property type="evidence" value="ECO:0007669"/>
    <property type="project" value="InterPro"/>
</dbReference>
<proteinExistence type="predicted"/>
<dbReference type="Proteomes" id="UP000463224">
    <property type="component" value="Unassembled WGS sequence"/>
</dbReference>
<dbReference type="PANTHER" id="PTHR33121:SF70">
    <property type="entry name" value="SIGNALING PROTEIN YKOW"/>
    <property type="match status" value="1"/>
</dbReference>
<dbReference type="SUPFAM" id="SSF141868">
    <property type="entry name" value="EAL domain-like"/>
    <property type="match status" value="1"/>
</dbReference>
<dbReference type="CDD" id="cd01949">
    <property type="entry name" value="GGDEF"/>
    <property type="match status" value="1"/>
</dbReference>
<feature type="transmembrane region" description="Helical" evidence="1">
    <location>
        <begin position="103"/>
        <end position="125"/>
    </location>
</feature>
<evidence type="ECO:0000313" key="4">
    <source>
        <dbReference type="EMBL" id="MVB00003.1"/>
    </source>
</evidence>
<name>A0A844QK58_9HYPH</name>
<dbReference type="SMART" id="SM00052">
    <property type="entry name" value="EAL"/>
    <property type="match status" value="1"/>
</dbReference>
<dbReference type="SMART" id="SM00267">
    <property type="entry name" value="GGDEF"/>
    <property type="match status" value="1"/>
</dbReference>
<dbReference type="Pfam" id="PF00563">
    <property type="entry name" value="EAL"/>
    <property type="match status" value="1"/>
</dbReference>
<dbReference type="AlphaFoldDB" id="A0A844QK58"/>
<dbReference type="PROSITE" id="PS50887">
    <property type="entry name" value="GGDEF"/>
    <property type="match status" value="1"/>
</dbReference>
<dbReference type="Gene3D" id="3.20.20.450">
    <property type="entry name" value="EAL domain"/>
    <property type="match status" value="1"/>
</dbReference>
<protein>
    <submittedName>
        <fullName evidence="4">EAL domain-containing protein</fullName>
    </submittedName>
</protein>
<reference evidence="4 5" key="1">
    <citation type="submission" date="2019-12" db="EMBL/GenBank/DDBJ databases">
        <title>Nitratireductor arenosus sp. nov., Isolated from sea sand, Jeju island, South Korea.</title>
        <authorList>
            <person name="Kim W."/>
        </authorList>
    </citation>
    <scope>NUCLEOTIDE SEQUENCE [LARGE SCALE GENOMIC DNA]</scope>
    <source>
        <strain evidence="4 5">CAU 1489</strain>
    </source>
</reference>
<dbReference type="Gene3D" id="3.30.70.270">
    <property type="match status" value="1"/>
</dbReference>
<sequence>MRLVDLAGSELTSDVKKRAIEAGILGDQLADLRAGLFFSMPISTVLSTLVLIMEMVSGTDRSAVIWFIVVNLINGARIALALTNRGRAATSGDPAWRSVRLRYYEGLALLSGFAWAYLAVLTAGYSSPQSSLHLIILAGISAGAVTYGSSRAFVAINFITPPLLVAFGCLAAAGDLDNAILAFTVVLFLGGLLRGSIIGQNRFCETSRLKHEARQFAAEMEERSRHDPLTGLLNRRGLEQAVDRLNSDDKPFVAMLVDLDGFKAVNDTYGHRVGDELLKSIARRLEQEAPQGAALARVGGDEFVVLFPVRISAISVTDLASRIAKQHSLRESVQVGASIGIYETDNPKLTDIMLRADTALFAAKRLGRNHFRVFDDKLNSDLERRHRIERDLKTAIDSGNLATWFQPVIRLEDNAIVGFEALLRWDHPLYGAVPPPDIVTAAREQGLLQLVTEKVLLNCCTMIANLKAAGRRDVRVAMNLSPRELEVGSVDALILDRLQARGLPTDMLEIEITEEAPLDHERVGEKLGRLSEAGISIVLDDFGTGFSTLVSLKDGWIRKIKIDQTFVRDLANSIKDQALVRSIIDLGRALGREVMAEGVETDADRQILRSLGCETAQGYYFSKALPMKEALDLAPQQLPEGAGRGAVQNLAIRMSGE</sequence>
<accession>A0A844QK58</accession>
<keyword evidence="1" id="KW-0472">Membrane</keyword>
<dbReference type="PANTHER" id="PTHR33121">
    <property type="entry name" value="CYCLIC DI-GMP PHOSPHODIESTERASE PDEF"/>
    <property type="match status" value="1"/>
</dbReference>
<dbReference type="Pfam" id="PF00990">
    <property type="entry name" value="GGDEF"/>
    <property type="match status" value="1"/>
</dbReference>
<keyword evidence="1" id="KW-0812">Transmembrane</keyword>
<feature type="domain" description="EAL" evidence="2">
    <location>
        <begin position="385"/>
        <end position="638"/>
    </location>
</feature>
<dbReference type="InterPro" id="IPR000160">
    <property type="entry name" value="GGDEF_dom"/>
</dbReference>
<keyword evidence="5" id="KW-1185">Reference proteome</keyword>
<comment type="caution">
    <text evidence="4">The sequence shown here is derived from an EMBL/GenBank/DDBJ whole genome shotgun (WGS) entry which is preliminary data.</text>
</comment>
<dbReference type="NCBIfam" id="TIGR00254">
    <property type="entry name" value="GGDEF"/>
    <property type="match status" value="1"/>
</dbReference>
<dbReference type="InterPro" id="IPR043128">
    <property type="entry name" value="Rev_trsase/Diguanyl_cyclase"/>
</dbReference>